<keyword evidence="2" id="KW-1185">Reference proteome</keyword>
<reference evidence="1 2" key="1">
    <citation type="submission" date="2016-10" db="EMBL/GenBank/DDBJ databases">
        <authorList>
            <person name="de Groot N.N."/>
        </authorList>
    </citation>
    <scope>NUCLEOTIDE SEQUENCE [LARGE SCALE GENOMIC DNA]</scope>
    <source>
        <strain evidence="1 2">CGMCC 1.10267</strain>
    </source>
</reference>
<dbReference type="PANTHER" id="PTHR14136:SF17">
    <property type="entry name" value="BTB_POZ DOMAIN-CONTAINING PROTEIN KCTD9"/>
    <property type="match status" value="1"/>
</dbReference>
<sequence>MSQDELEELILSGKPVENVDLSDIDWTDMPDGALNARHCVFRETGLTDAELAGAKFTDCTFERTRFAGANLTDAIFSGCSFFDGETRVGCDFSRADLEGATFENCNLSTSRFGLAGLFGAVFKNCKAAGADFEDARFSKQAGSRLAMSRVSFLSTRLDMASFRGAKLDDCVFSECSLRQADLRQVSFASADLRNSDFSEASFNGAFLDNADCRGATLLGVDLTRLSSFEGLKVSSDQLTDLVRPLGIRVFPATR</sequence>
<dbReference type="AlphaFoldDB" id="A0A1G7X344"/>
<dbReference type="SUPFAM" id="SSF141571">
    <property type="entry name" value="Pentapeptide repeat-like"/>
    <property type="match status" value="2"/>
</dbReference>
<dbReference type="EMBL" id="FNCS01000008">
    <property type="protein sequence ID" value="SDG78604.1"/>
    <property type="molecule type" value="Genomic_DNA"/>
</dbReference>
<accession>A0A1G7X344</accession>
<dbReference type="Gene3D" id="2.160.20.80">
    <property type="entry name" value="E3 ubiquitin-protein ligase SopA"/>
    <property type="match status" value="2"/>
</dbReference>
<dbReference type="PANTHER" id="PTHR14136">
    <property type="entry name" value="BTB_POZ DOMAIN-CONTAINING PROTEIN KCTD9"/>
    <property type="match status" value="1"/>
</dbReference>
<evidence type="ECO:0000313" key="1">
    <source>
        <dbReference type="EMBL" id="SDG78604.1"/>
    </source>
</evidence>
<evidence type="ECO:0000313" key="2">
    <source>
        <dbReference type="Proteomes" id="UP000199495"/>
    </source>
</evidence>
<name>A0A1G7X344_9HYPH</name>
<organism evidence="1 2">
    <name type="scientific">Pelagibacterium luteolum</name>
    <dbReference type="NCBI Taxonomy" id="440168"/>
    <lineage>
        <taxon>Bacteria</taxon>
        <taxon>Pseudomonadati</taxon>
        <taxon>Pseudomonadota</taxon>
        <taxon>Alphaproteobacteria</taxon>
        <taxon>Hyphomicrobiales</taxon>
        <taxon>Devosiaceae</taxon>
        <taxon>Pelagibacterium</taxon>
    </lineage>
</organism>
<dbReference type="STRING" id="440168.SAMN04487974_10876"/>
<dbReference type="Proteomes" id="UP000199495">
    <property type="component" value="Unassembled WGS sequence"/>
</dbReference>
<dbReference type="InterPro" id="IPR001646">
    <property type="entry name" value="5peptide_repeat"/>
</dbReference>
<gene>
    <name evidence="1" type="ORF">SAMN04487974_10876</name>
</gene>
<protein>
    <submittedName>
        <fullName evidence="1">Fluoroquinolone resistance protein</fullName>
    </submittedName>
</protein>
<dbReference type="RefSeq" id="WP_176762658.1">
    <property type="nucleotide sequence ID" value="NZ_FNCS01000008.1"/>
</dbReference>
<dbReference type="InterPro" id="IPR051082">
    <property type="entry name" value="Pentapeptide-BTB/POZ_domain"/>
</dbReference>
<proteinExistence type="predicted"/>
<dbReference type="Pfam" id="PF00805">
    <property type="entry name" value="Pentapeptide"/>
    <property type="match status" value="4"/>
</dbReference>